<evidence type="ECO:0000313" key="1">
    <source>
        <dbReference type="EMBL" id="CAG8693302.1"/>
    </source>
</evidence>
<proteinExistence type="predicted"/>
<dbReference type="Proteomes" id="UP000789759">
    <property type="component" value="Unassembled WGS sequence"/>
</dbReference>
<evidence type="ECO:0000313" key="2">
    <source>
        <dbReference type="Proteomes" id="UP000789759"/>
    </source>
</evidence>
<reference evidence="1" key="1">
    <citation type="submission" date="2021-06" db="EMBL/GenBank/DDBJ databases">
        <authorList>
            <person name="Kallberg Y."/>
            <person name="Tangrot J."/>
            <person name="Rosling A."/>
        </authorList>
    </citation>
    <scope>NUCLEOTIDE SEQUENCE</scope>
    <source>
        <strain evidence="1">FL966</strain>
    </source>
</reference>
<dbReference type="AlphaFoldDB" id="A0A9N9HI35"/>
<name>A0A9N9HI35_9GLOM</name>
<feature type="non-terminal residue" evidence="1">
    <location>
        <position position="1"/>
    </location>
</feature>
<accession>A0A9N9HI35</accession>
<sequence>EKHLFYPLKKYEKEFTKESLKELDDLVSKNSSYLEVENFIYLFSKLEINKSSSLIEEVVHSNKNFDITDLISN</sequence>
<protein>
    <submittedName>
        <fullName evidence="1">3333_t:CDS:1</fullName>
    </submittedName>
</protein>
<keyword evidence="2" id="KW-1185">Reference proteome</keyword>
<dbReference type="OrthoDB" id="2406411at2759"/>
<gene>
    <name evidence="1" type="ORF">CPELLU_LOCUS11420</name>
</gene>
<dbReference type="EMBL" id="CAJVQA010010118">
    <property type="protein sequence ID" value="CAG8693302.1"/>
    <property type="molecule type" value="Genomic_DNA"/>
</dbReference>
<comment type="caution">
    <text evidence="1">The sequence shown here is derived from an EMBL/GenBank/DDBJ whole genome shotgun (WGS) entry which is preliminary data.</text>
</comment>
<organism evidence="1 2">
    <name type="scientific">Cetraspora pellucida</name>
    <dbReference type="NCBI Taxonomy" id="1433469"/>
    <lineage>
        <taxon>Eukaryota</taxon>
        <taxon>Fungi</taxon>
        <taxon>Fungi incertae sedis</taxon>
        <taxon>Mucoromycota</taxon>
        <taxon>Glomeromycotina</taxon>
        <taxon>Glomeromycetes</taxon>
        <taxon>Diversisporales</taxon>
        <taxon>Gigasporaceae</taxon>
        <taxon>Cetraspora</taxon>
    </lineage>
</organism>